<proteinExistence type="predicted"/>
<dbReference type="AlphaFoldDB" id="A0A370S155"/>
<name>A0A370S155_PSEJE</name>
<dbReference type="EMBL" id="QRAV01000025">
    <property type="protein sequence ID" value="RDL13463.1"/>
    <property type="molecule type" value="Genomic_DNA"/>
</dbReference>
<reference evidence="1 2" key="1">
    <citation type="submission" date="2018-07" db="EMBL/GenBank/DDBJ databases">
        <title>Genome sequencing of rice bacterial endophytes.</title>
        <authorList>
            <person name="Venturi V."/>
        </authorList>
    </citation>
    <scope>NUCLEOTIDE SEQUENCE [LARGE SCALE GENOMIC DNA]</scope>
    <source>
        <strain evidence="1 2">E2333</strain>
    </source>
</reference>
<evidence type="ECO:0000313" key="1">
    <source>
        <dbReference type="EMBL" id="RDL13463.1"/>
    </source>
</evidence>
<sequence>MICTQQNLAVIAMSTKTDVEAVRLIGDEVVRLLSLPDERLEVEVHHGLKLIAELARWRDLAGLSSAEPAGTVR</sequence>
<dbReference type="Proteomes" id="UP000255365">
    <property type="component" value="Unassembled WGS sequence"/>
</dbReference>
<gene>
    <name evidence="1" type="ORF">DEU51_12560</name>
</gene>
<organism evidence="1 2">
    <name type="scientific">Pseudomonas jessenii</name>
    <dbReference type="NCBI Taxonomy" id="77298"/>
    <lineage>
        <taxon>Bacteria</taxon>
        <taxon>Pseudomonadati</taxon>
        <taxon>Pseudomonadota</taxon>
        <taxon>Gammaproteobacteria</taxon>
        <taxon>Pseudomonadales</taxon>
        <taxon>Pseudomonadaceae</taxon>
        <taxon>Pseudomonas</taxon>
    </lineage>
</organism>
<accession>A0A370S155</accession>
<comment type="caution">
    <text evidence="1">The sequence shown here is derived from an EMBL/GenBank/DDBJ whole genome shotgun (WGS) entry which is preliminary data.</text>
</comment>
<protein>
    <submittedName>
        <fullName evidence="1">Uncharacterized protein</fullName>
    </submittedName>
</protein>
<evidence type="ECO:0000313" key="2">
    <source>
        <dbReference type="Proteomes" id="UP000255365"/>
    </source>
</evidence>